<evidence type="ECO:0000256" key="4">
    <source>
        <dbReference type="ARBA" id="ARBA00022833"/>
    </source>
</evidence>
<evidence type="ECO:0000256" key="2">
    <source>
        <dbReference type="ARBA" id="ARBA00022723"/>
    </source>
</evidence>
<dbReference type="InterPro" id="IPR020891">
    <property type="entry name" value="UPF0758_CS"/>
</dbReference>
<dbReference type="InterPro" id="IPR001405">
    <property type="entry name" value="UPF0758"/>
</dbReference>
<evidence type="ECO:0000259" key="6">
    <source>
        <dbReference type="PROSITE" id="PS50249"/>
    </source>
</evidence>
<gene>
    <name evidence="7" type="ORF">GCM10022276_26180</name>
</gene>
<organism evidence="7 8">
    <name type="scientific">Sphingomonas limnosediminicola</name>
    <dbReference type="NCBI Taxonomy" id="940133"/>
    <lineage>
        <taxon>Bacteria</taxon>
        <taxon>Pseudomonadati</taxon>
        <taxon>Pseudomonadota</taxon>
        <taxon>Alphaproteobacteria</taxon>
        <taxon>Sphingomonadales</taxon>
        <taxon>Sphingomonadaceae</taxon>
        <taxon>Sphingomonas</taxon>
    </lineage>
</organism>
<proteinExistence type="predicted"/>
<dbReference type="InterPro" id="IPR025657">
    <property type="entry name" value="RadC_JAB"/>
</dbReference>
<dbReference type="RefSeq" id="WP_344700139.1">
    <property type="nucleotide sequence ID" value="NZ_BAABBM010000001.1"/>
</dbReference>
<dbReference type="Gene3D" id="3.40.140.10">
    <property type="entry name" value="Cytidine Deaminase, domain 2"/>
    <property type="match status" value="1"/>
</dbReference>
<evidence type="ECO:0000313" key="8">
    <source>
        <dbReference type="Proteomes" id="UP001500827"/>
    </source>
</evidence>
<dbReference type="PANTHER" id="PTHR30471">
    <property type="entry name" value="DNA REPAIR PROTEIN RADC"/>
    <property type="match status" value="1"/>
</dbReference>
<keyword evidence="4" id="KW-0862">Zinc</keyword>
<protein>
    <recommendedName>
        <fullName evidence="6">MPN domain-containing protein</fullName>
    </recommendedName>
</protein>
<sequence length="134" mass="14464">MQYQRAELPLKLGGLRAATEFFAGCLADADPTRESLWVAHVDDQSHCVHLSRHQGDETGAAFPLRTIILDAATHGSVGIVLAHNHPSGDPRPSESDCRATRRLATAAEAVDCTVLDHLIFAGEHCTSFRKLGLP</sequence>
<evidence type="ECO:0000256" key="3">
    <source>
        <dbReference type="ARBA" id="ARBA00022801"/>
    </source>
</evidence>
<dbReference type="InterPro" id="IPR037518">
    <property type="entry name" value="MPN"/>
</dbReference>
<accession>A0ABP7LUG0</accession>
<evidence type="ECO:0000256" key="1">
    <source>
        <dbReference type="ARBA" id="ARBA00022670"/>
    </source>
</evidence>
<dbReference type="PROSITE" id="PS50249">
    <property type="entry name" value="MPN"/>
    <property type="match status" value="1"/>
</dbReference>
<keyword evidence="1" id="KW-0645">Protease</keyword>
<name>A0ABP7LUG0_9SPHN</name>
<keyword evidence="2" id="KW-0479">Metal-binding</keyword>
<dbReference type="PROSITE" id="PS01302">
    <property type="entry name" value="UPF0758"/>
    <property type="match status" value="1"/>
</dbReference>
<keyword evidence="8" id="KW-1185">Reference proteome</keyword>
<dbReference type="PANTHER" id="PTHR30471:SF3">
    <property type="entry name" value="UPF0758 PROTEIN YEES-RELATED"/>
    <property type="match status" value="1"/>
</dbReference>
<keyword evidence="5" id="KW-0482">Metalloprotease</keyword>
<dbReference type="EMBL" id="BAABBM010000001">
    <property type="protein sequence ID" value="GAA3906434.1"/>
    <property type="molecule type" value="Genomic_DNA"/>
</dbReference>
<feature type="domain" description="MPN" evidence="6">
    <location>
        <begin position="1"/>
        <end position="134"/>
    </location>
</feature>
<evidence type="ECO:0000256" key="5">
    <source>
        <dbReference type="ARBA" id="ARBA00023049"/>
    </source>
</evidence>
<evidence type="ECO:0000313" key="7">
    <source>
        <dbReference type="EMBL" id="GAA3906434.1"/>
    </source>
</evidence>
<dbReference type="Pfam" id="PF04002">
    <property type="entry name" value="RadC"/>
    <property type="match status" value="1"/>
</dbReference>
<reference evidence="8" key="1">
    <citation type="journal article" date="2019" name="Int. J. Syst. Evol. Microbiol.">
        <title>The Global Catalogue of Microorganisms (GCM) 10K type strain sequencing project: providing services to taxonomists for standard genome sequencing and annotation.</title>
        <authorList>
            <consortium name="The Broad Institute Genomics Platform"/>
            <consortium name="The Broad Institute Genome Sequencing Center for Infectious Disease"/>
            <person name="Wu L."/>
            <person name="Ma J."/>
        </authorList>
    </citation>
    <scope>NUCLEOTIDE SEQUENCE [LARGE SCALE GENOMIC DNA]</scope>
    <source>
        <strain evidence="8">JCM 17543</strain>
    </source>
</reference>
<dbReference type="Proteomes" id="UP001500827">
    <property type="component" value="Unassembled WGS sequence"/>
</dbReference>
<keyword evidence="3" id="KW-0378">Hydrolase</keyword>
<comment type="caution">
    <text evidence="7">The sequence shown here is derived from an EMBL/GenBank/DDBJ whole genome shotgun (WGS) entry which is preliminary data.</text>
</comment>